<dbReference type="AlphaFoldDB" id="A0A165TE41"/>
<keyword evidence="3" id="KW-1185">Reference proteome</keyword>
<feature type="region of interest" description="Disordered" evidence="1">
    <location>
        <begin position="40"/>
        <end position="104"/>
    </location>
</feature>
<sequence length="104" mass="11865">MLRTRCLEGFQAIVRYIGVTWWKISFPPGISRLARLASGPWRSRDCSDNVDKRSTYARKRTTGAKQRLRSRGSTYTKFPDRECKVATRSPHPSSRSGRGSSPLF</sequence>
<evidence type="ECO:0000313" key="2">
    <source>
        <dbReference type="EMBL" id="KZT73304.1"/>
    </source>
</evidence>
<dbReference type="Proteomes" id="UP000076727">
    <property type="component" value="Unassembled WGS sequence"/>
</dbReference>
<feature type="compositionally biased region" description="Basic residues" evidence="1">
    <location>
        <begin position="55"/>
        <end position="70"/>
    </location>
</feature>
<name>A0A165TE41_9APHY</name>
<reference evidence="2 3" key="1">
    <citation type="journal article" date="2016" name="Mol. Biol. Evol.">
        <title>Comparative Genomics of Early-Diverging Mushroom-Forming Fungi Provides Insights into the Origins of Lignocellulose Decay Capabilities.</title>
        <authorList>
            <person name="Nagy L.G."/>
            <person name="Riley R."/>
            <person name="Tritt A."/>
            <person name="Adam C."/>
            <person name="Daum C."/>
            <person name="Floudas D."/>
            <person name="Sun H."/>
            <person name="Yadav J.S."/>
            <person name="Pangilinan J."/>
            <person name="Larsson K.H."/>
            <person name="Matsuura K."/>
            <person name="Barry K."/>
            <person name="Labutti K."/>
            <person name="Kuo R."/>
            <person name="Ohm R.A."/>
            <person name="Bhattacharya S.S."/>
            <person name="Shirouzu T."/>
            <person name="Yoshinaga Y."/>
            <person name="Martin F.M."/>
            <person name="Grigoriev I.V."/>
            <person name="Hibbett D.S."/>
        </authorList>
    </citation>
    <scope>NUCLEOTIDE SEQUENCE [LARGE SCALE GENOMIC DNA]</scope>
    <source>
        <strain evidence="2 3">L-15889</strain>
    </source>
</reference>
<feature type="compositionally biased region" description="Basic and acidic residues" evidence="1">
    <location>
        <begin position="42"/>
        <end position="54"/>
    </location>
</feature>
<proteinExistence type="predicted"/>
<organism evidence="2 3">
    <name type="scientific">Daedalea quercina L-15889</name>
    <dbReference type="NCBI Taxonomy" id="1314783"/>
    <lineage>
        <taxon>Eukaryota</taxon>
        <taxon>Fungi</taxon>
        <taxon>Dikarya</taxon>
        <taxon>Basidiomycota</taxon>
        <taxon>Agaricomycotina</taxon>
        <taxon>Agaricomycetes</taxon>
        <taxon>Polyporales</taxon>
        <taxon>Fomitopsis</taxon>
    </lineage>
</organism>
<protein>
    <submittedName>
        <fullName evidence="2">Uncharacterized protein</fullName>
    </submittedName>
</protein>
<evidence type="ECO:0000313" key="3">
    <source>
        <dbReference type="Proteomes" id="UP000076727"/>
    </source>
</evidence>
<evidence type="ECO:0000256" key="1">
    <source>
        <dbReference type="SAM" id="MobiDB-lite"/>
    </source>
</evidence>
<feature type="compositionally biased region" description="Low complexity" evidence="1">
    <location>
        <begin position="88"/>
        <end position="104"/>
    </location>
</feature>
<accession>A0A165TE41</accession>
<dbReference type="EMBL" id="KV429037">
    <property type="protein sequence ID" value="KZT73304.1"/>
    <property type="molecule type" value="Genomic_DNA"/>
</dbReference>
<gene>
    <name evidence="2" type="ORF">DAEQUDRAFT_462960</name>
</gene>